<feature type="transmembrane region" description="Helical" evidence="1">
    <location>
        <begin position="12"/>
        <end position="32"/>
    </location>
</feature>
<organism evidence="2 3">
    <name type="scientific">Culicoidibacter larvae</name>
    <dbReference type="NCBI Taxonomy" id="2579976"/>
    <lineage>
        <taxon>Bacteria</taxon>
        <taxon>Bacillati</taxon>
        <taxon>Bacillota</taxon>
        <taxon>Culicoidibacteria</taxon>
        <taxon>Culicoidibacterales</taxon>
        <taxon>Culicoidibacteraceae</taxon>
        <taxon>Culicoidibacter</taxon>
    </lineage>
</organism>
<evidence type="ECO:0000313" key="3">
    <source>
        <dbReference type="Proteomes" id="UP000306912"/>
    </source>
</evidence>
<dbReference type="Proteomes" id="UP000306912">
    <property type="component" value="Unassembled WGS sequence"/>
</dbReference>
<keyword evidence="1" id="KW-0812">Transmembrane</keyword>
<dbReference type="Pfam" id="PF20181">
    <property type="entry name" value="DUF6544"/>
    <property type="match status" value="1"/>
</dbReference>
<sequence>MKKIKICGVKMILLIGIIGTVALLAYILIFPYSPVVGEYHQLQTEAERKLTPKNDKITVSDLQRLPNLFQEYYIANGYIGQPFINHFEISASQAYFKLGSDKPEISINYYVDDYLGSTVERLAFIDGRLFLMPFQGIDSYIDGQGGMKGIVAKHIQLFNERSDAMSEAALLTYLSEIFIHPAFLLQETIAFKELDDYSVQVSIRDSGQTVSGVYYFNNAKQITSFSVEERYCDETKSYESWEAIFDNYQLSNGVSLPKMMQAVWHFKTGDLLYFDSDDIVVNW</sequence>
<name>A0A5R8Q9E1_9FIRM</name>
<protein>
    <submittedName>
        <fullName evidence="2">Uncharacterized protein</fullName>
    </submittedName>
</protein>
<dbReference type="AlphaFoldDB" id="A0A5R8Q9E1"/>
<evidence type="ECO:0000313" key="2">
    <source>
        <dbReference type="EMBL" id="TLG72520.1"/>
    </source>
</evidence>
<keyword evidence="1" id="KW-1133">Transmembrane helix</keyword>
<accession>A0A5R8Q9E1</accession>
<dbReference type="InParanoid" id="A0A5R8Q9E1"/>
<comment type="caution">
    <text evidence="2">The sequence shown here is derived from an EMBL/GenBank/DDBJ whole genome shotgun (WGS) entry which is preliminary data.</text>
</comment>
<keyword evidence="3" id="KW-1185">Reference proteome</keyword>
<gene>
    <name evidence="2" type="ORF">FEZ08_09025</name>
</gene>
<dbReference type="EMBL" id="VBWP01000008">
    <property type="protein sequence ID" value="TLG72520.1"/>
    <property type="molecule type" value="Genomic_DNA"/>
</dbReference>
<evidence type="ECO:0000256" key="1">
    <source>
        <dbReference type="SAM" id="Phobius"/>
    </source>
</evidence>
<reference evidence="2 3" key="1">
    <citation type="submission" date="2019-05" db="EMBL/GenBank/DDBJ databases">
        <title>Culicoidintestinum kansasii gen. nov., sp. nov. from the gastrointestinal tract of the biting midge, Culicoides sonorensis.</title>
        <authorList>
            <person name="Neupane S."/>
            <person name="Ghosh A."/>
            <person name="Gunther S."/>
            <person name="Martin K."/>
            <person name="Zurek L."/>
        </authorList>
    </citation>
    <scope>NUCLEOTIDE SEQUENCE [LARGE SCALE GENOMIC DNA]</scope>
    <source>
        <strain evidence="2 3">CS-1</strain>
    </source>
</reference>
<dbReference type="OrthoDB" id="9786534at2"/>
<dbReference type="RefSeq" id="WP_138191561.1">
    <property type="nucleotide sequence ID" value="NZ_VBWP01000008.1"/>
</dbReference>
<dbReference type="InterPro" id="IPR046674">
    <property type="entry name" value="DUF6544"/>
</dbReference>
<proteinExistence type="predicted"/>
<keyword evidence="1" id="KW-0472">Membrane</keyword>